<dbReference type="Gene3D" id="3.30.590.10">
    <property type="entry name" value="Glutamine synthetase/guanido kinase, catalytic domain"/>
    <property type="match status" value="1"/>
</dbReference>
<reference evidence="7 8" key="1">
    <citation type="submission" date="2014-06" db="EMBL/GenBank/DDBJ databases">
        <title>Evolutionary Origins and Diversification of the Mycorrhizal Mutualists.</title>
        <authorList>
            <consortium name="DOE Joint Genome Institute"/>
            <consortium name="Mycorrhizal Genomics Consortium"/>
            <person name="Kohler A."/>
            <person name="Kuo A."/>
            <person name="Nagy L.G."/>
            <person name="Floudas D."/>
            <person name="Copeland A."/>
            <person name="Barry K.W."/>
            <person name="Cichocki N."/>
            <person name="Veneault-Fourrey C."/>
            <person name="LaButti K."/>
            <person name="Lindquist E.A."/>
            <person name="Lipzen A."/>
            <person name="Lundell T."/>
            <person name="Morin E."/>
            <person name="Murat C."/>
            <person name="Riley R."/>
            <person name="Ohm R."/>
            <person name="Sun H."/>
            <person name="Tunlid A."/>
            <person name="Henrissat B."/>
            <person name="Grigoriev I.V."/>
            <person name="Hibbett D.S."/>
            <person name="Martin F."/>
        </authorList>
    </citation>
    <scope>NUCLEOTIDE SEQUENCE [LARGE SCALE GENOMIC DNA]</scope>
    <source>
        <strain evidence="7 8">SS14</strain>
    </source>
</reference>
<gene>
    <name evidence="7" type="ORF">M422DRAFT_39703</name>
</gene>
<name>A0A0C9T334_SPHS4</name>
<dbReference type="HOGENOM" id="CLU_017290_6_3_1"/>
<dbReference type="InterPro" id="IPR006680">
    <property type="entry name" value="Amidohydro-rel"/>
</dbReference>
<dbReference type="Gene3D" id="3.20.20.140">
    <property type="entry name" value="Metal-dependent hydrolases"/>
    <property type="match status" value="1"/>
</dbReference>
<dbReference type="InterPro" id="IPR036651">
    <property type="entry name" value="Gln_synt_N_sf"/>
</dbReference>
<dbReference type="SMART" id="SM01230">
    <property type="entry name" value="Gln-synt_C"/>
    <property type="match status" value="1"/>
</dbReference>
<dbReference type="Pfam" id="PF00120">
    <property type="entry name" value="Gln-synt_C"/>
    <property type="match status" value="1"/>
</dbReference>
<dbReference type="EMBL" id="KN837739">
    <property type="protein sequence ID" value="KIJ23263.1"/>
    <property type="molecule type" value="Genomic_DNA"/>
</dbReference>
<dbReference type="Proteomes" id="UP000054279">
    <property type="component" value="Unassembled WGS sequence"/>
</dbReference>
<dbReference type="SUPFAM" id="SSF51556">
    <property type="entry name" value="Metallo-dependent hydrolases"/>
    <property type="match status" value="1"/>
</dbReference>
<evidence type="ECO:0000256" key="2">
    <source>
        <dbReference type="ARBA" id="ARBA00022598"/>
    </source>
</evidence>
<dbReference type="PROSITE" id="PS51987">
    <property type="entry name" value="GS_CATALYTIC"/>
    <property type="match status" value="1"/>
</dbReference>
<sequence length="629" mass="69667">QFHTGLGDNDMMLAKANPAVMQSLIKDFPDTPIVLLHSSYPFSQEAGYLTSVYNNVYLDFGEVFPMVSRDGQRNIIRQVLELSPTSKVLWSTDGHWWPESFYLAVIQVREALYDILAESVTNGELTEIQAAKIVENMLYHNSNDLYKLGLPPNPPLLSTTSNSIITPPPTSTAGVNIHTLDSLVNEGTKFVRLHWVDYNNRIMYRVIPIERLQDMLRKSPRAGVTVGKLGFSLVDGTVAQGLLGAGDYFMAIDLDSLRPPSYANGHAFAIGAFQEKELIAGEVVYSDLCPRRTLKRIVDEAKIKDGLQFLVGFETEFALLNPEHFTPVNEHGWSFSSAIPGGSKVAEVLDEICENLKTVGIVVEQYHSEIMDGGYEIVTGPLPPVEAVDALVLTREIMYQVAQKHGLKASLIPKPVSNKLGISNHTHISIKSPETKNTSEGQLLTNVEASFLQSLLDHLPAISAFTLSSPASYWRADEPNFAGGKPVSWARDNRLVPVRLCGSKESGWNFEVKPVDGTSNPYLAVAALLSGGILGVRKGLELTYPDMRVPRSIVDDHKQKSVPGSYEEAIQNLWDDKELTAFLGEELVQGYIAAIDLRAAMMKKLSTLEESKEPEEPEEQQKRWIIGRY</sequence>
<dbReference type="OrthoDB" id="3364440at2759"/>
<feature type="domain" description="GS catalytic" evidence="6">
    <location>
        <begin position="290"/>
        <end position="629"/>
    </location>
</feature>
<evidence type="ECO:0000259" key="6">
    <source>
        <dbReference type="PROSITE" id="PS51987"/>
    </source>
</evidence>
<dbReference type="InterPro" id="IPR008146">
    <property type="entry name" value="Gln_synth_cat_dom"/>
</dbReference>
<dbReference type="InterPro" id="IPR032466">
    <property type="entry name" value="Metal_Hydrolase"/>
</dbReference>
<dbReference type="GO" id="GO:0006542">
    <property type="term" value="P:glutamine biosynthetic process"/>
    <property type="evidence" value="ECO:0007669"/>
    <property type="project" value="InterPro"/>
</dbReference>
<accession>A0A0C9T334</accession>
<feature type="region of interest" description="Disordered" evidence="5">
    <location>
        <begin position="607"/>
        <end position="629"/>
    </location>
</feature>
<dbReference type="InterPro" id="IPR014746">
    <property type="entry name" value="Gln_synth/guanido_kin_cat_dom"/>
</dbReference>
<dbReference type="GO" id="GO:0004356">
    <property type="term" value="F:glutamine synthetase activity"/>
    <property type="evidence" value="ECO:0007669"/>
    <property type="project" value="InterPro"/>
</dbReference>
<evidence type="ECO:0000256" key="4">
    <source>
        <dbReference type="RuleBase" id="RU000384"/>
    </source>
</evidence>
<feature type="non-terminal residue" evidence="7">
    <location>
        <position position="629"/>
    </location>
</feature>
<keyword evidence="8" id="KW-1185">Reference proteome</keyword>
<dbReference type="PANTHER" id="PTHR43785">
    <property type="entry name" value="GAMMA-GLUTAMYLPUTRESCINE SYNTHETASE"/>
    <property type="match status" value="1"/>
</dbReference>
<protein>
    <recommendedName>
        <fullName evidence="1">Glutamine synthetase</fullName>
    </recommendedName>
</protein>
<organism evidence="7 8">
    <name type="scientific">Sphaerobolus stellatus (strain SS14)</name>
    <dbReference type="NCBI Taxonomy" id="990650"/>
    <lineage>
        <taxon>Eukaryota</taxon>
        <taxon>Fungi</taxon>
        <taxon>Dikarya</taxon>
        <taxon>Basidiomycota</taxon>
        <taxon>Agaricomycotina</taxon>
        <taxon>Agaricomycetes</taxon>
        <taxon>Phallomycetidae</taxon>
        <taxon>Geastrales</taxon>
        <taxon>Sphaerobolaceae</taxon>
        <taxon>Sphaerobolus</taxon>
    </lineage>
</organism>
<evidence type="ECO:0000256" key="1">
    <source>
        <dbReference type="ARBA" id="ARBA00021364"/>
    </source>
</evidence>
<dbReference type="Gene3D" id="3.10.20.70">
    <property type="entry name" value="Glutamine synthetase, N-terminal domain"/>
    <property type="match status" value="1"/>
</dbReference>
<comment type="similarity">
    <text evidence="3 4">Belongs to the glutamine synthetase family.</text>
</comment>
<dbReference type="AlphaFoldDB" id="A0A0C9T334"/>
<evidence type="ECO:0000256" key="5">
    <source>
        <dbReference type="SAM" id="MobiDB-lite"/>
    </source>
</evidence>
<evidence type="ECO:0000313" key="7">
    <source>
        <dbReference type="EMBL" id="KIJ23263.1"/>
    </source>
</evidence>
<evidence type="ECO:0000313" key="8">
    <source>
        <dbReference type="Proteomes" id="UP000054279"/>
    </source>
</evidence>
<dbReference type="PANTHER" id="PTHR43785:SF2">
    <property type="entry name" value="TYPE-1 GLUTAMINE SYNTHETASE 1"/>
    <property type="match status" value="1"/>
</dbReference>
<keyword evidence="2" id="KW-0436">Ligase</keyword>
<dbReference type="Pfam" id="PF04909">
    <property type="entry name" value="Amidohydro_2"/>
    <property type="match status" value="1"/>
</dbReference>
<evidence type="ECO:0000256" key="3">
    <source>
        <dbReference type="PROSITE-ProRule" id="PRU01331"/>
    </source>
</evidence>
<dbReference type="SUPFAM" id="SSF55931">
    <property type="entry name" value="Glutamine synthetase/guanido kinase"/>
    <property type="match status" value="1"/>
</dbReference>
<proteinExistence type="inferred from homology"/>
<dbReference type="GO" id="GO:0016787">
    <property type="term" value="F:hydrolase activity"/>
    <property type="evidence" value="ECO:0007669"/>
    <property type="project" value="InterPro"/>
</dbReference>